<keyword evidence="2" id="KW-1185">Reference proteome</keyword>
<accession>A0A016S878</accession>
<evidence type="ECO:0000313" key="1">
    <source>
        <dbReference type="EMBL" id="EYB86459.1"/>
    </source>
</evidence>
<reference evidence="2" key="1">
    <citation type="journal article" date="2015" name="Nat. Genet.">
        <title>The genome and transcriptome of the zoonotic hookworm Ancylostoma ceylanicum identify infection-specific gene families.</title>
        <authorList>
            <person name="Schwarz E.M."/>
            <person name="Hu Y."/>
            <person name="Antoshechkin I."/>
            <person name="Miller M.M."/>
            <person name="Sternberg P.W."/>
            <person name="Aroian R.V."/>
        </authorList>
    </citation>
    <scope>NUCLEOTIDE SEQUENCE</scope>
    <source>
        <strain evidence="2">HY135</strain>
    </source>
</reference>
<name>A0A016S878_9BILA</name>
<gene>
    <name evidence="1" type="primary">Acey_s0278.g1149</name>
    <name evidence="1" type="ORF">Y032_0278g1149</name>
</gene>
<dbReference type="EMBL" id="JARK01001614">
    <property type="protein sequence ID" value="EYB86459.1"/>
    <property type="molecule type" value="Genomic_DNA"/>
</dbReference>
<comment type="caution">
    <text evidence="1">The sequence shown here is derived from an EMBL/GenBank/DDBJ whole genome shotgun (WGS) entry which is preliminary data.</text>
</comment>
<dbReference type="AlphaFoldDB" id="A0A016S878"/>
<evidence type="ECO:0000313" key="2">
    <source>
        <dbReference type="Proteomes" id="UP000024635"/>
    </source>
</evidence>
<dbReference type="Proteomes" id="UP000024635">
    <property type="component" value="Unassembled WGS sequence"/>
</dbReference>
<proteinExistence type="predicted"/>
<organism evidence="1 2">
    <name type="scientific">Ancylostoma ceylanicum</name>
    <dbReference type="NCBI Taxonomy" id="53326"/>
    <lineage>
        <taxon>Eukaryota</taxon>
        <taxon>Metazoa</taxon>
        <taxon>Ecdysozoa</taxon>
        <taxon>Nematoda</taxon>
        <taxon>Chromadorea</taxon>
        <taxon>Rhabditida</taxon>
        <taxon>Rhabditina</taxon>
        <taxon>Rhabditomorpha</taxon>
        <taxon>Strongyloidea</taxon>
        <taxon>Ancylostomatidae</taxon>
        <taxon>Ancylostomatinae</taxon>
        <taxon>Ancylostoma</taxon>
    </lineage>
</organism>
<protein>
    <submittedName>
        <fullName evidence="1">Uncharacterized protein</fullName>
    </submittedName>
</protein>
<sequence>MVEAAFLFPKQHSKFRGSKIRHRFCNNLIDPLLMGYAILLLSSERGDSEARLGEILQEVFATPDLL</sequence>